<dbReference type="WBParaSite" id="MBELARI_LOCUS10872">
    <property type="protein sequence ID" value="MBELARI_LOCUS10872"/>
    <property type="gene ID" value="MBELARI_LOCUS10872"/>
</dbReference>
<dbReference type="InterPro" id="IPR035234">
    <property type="entry name" value="IgGFc-bd_N"/>
</dbReference>
<evidence type="ECO:0000256" key="1">
    <source>
        <dbReference type="SAM" id="SignalP"/>
    </source>
</evidence>
<protein>
    <recommendedName>
        <fullName evidence="2">IgGFc-binding protein N-terminal domain-containing protein</fullName>
    </recommendedName>
</protein>
<organism evidence="3 4">
    <name type="scientific">Mesorhabditis belari</name>
    <dbReference type="NCBI Taxonomy" id="2138241"/>
    <lineage>
        <taxon>Eukaryota</taxon>
        <taxon>Metazoa</taxon>
        <taxon>Ecdysozoa</taxon>
        <taxon>Nematoda</taxon>
        <taxon>Chromadorea</taxon>
        <taxon>Rhabditida</taxon>
        <taxon>Rhabditina</taxon>
        <taxon>Rhabditomorpha</taxon>
        <taxon>Rhabditoidea</taxon>
        <taxon>Rhabditidae</taxon>
        <taxon>Mesorhabditinae</taxon>
        <taxon>Mesorhabditis</taxon>
    </lineage>
</organism>
<sequence length="808" mass="90157">MGGSCFFAMMRHFFLPLLLTLLPMQRVFGGSIELFPGLFLACGGRTCSQRNLAKSTQSRDPIHKTVHAFVSGQTFVFAVINSHLDDEEKSYTENITLIITNYDQTIAADITITSPFMTLPNNQFTVPAAGIYSYMLPTEIQTNYRNLQANYIVPSNKSITMKSKNARVSLVVKNARSNGFSEDDYVIYPACTLGNQYHSVGDESIWRGHNSTSIWSIVATQDNTLVAIYPPLAPINFTLQTGEVLTFSSNIYPMSNYRIITSAPTAVVAGAVCGYGYYNQDICNHEAVMLFPLSDSGTAFPYTQFLAEDEGEVMCFAAQNRTTISLDGDPWQYMDATEYVLLRVDGSLMITFDKPAYAIAVGSMRSDRMGSPFMAHIPAISQFTNESRIMVQTGLTDRTFSTHYIRIQTDLLKTGKIWVDDWEIDPLFFQRQGKSNSYVADWPVKSGNHIVRSDGQAGTLFAVTVYGFAPLTAYAFTPGIDLAEVNDVDARAILSPIMSPFVQMFDIMQENSKAKAYADKIEKAKDDSPFSNSKGLFDLFEKLQRPTTTTTPAPSLMQQLLQPYWEPWQRQFDSISKEMAGITLIPTTTTTPPPTTTSPKSLLERSLGMFLPAFTAATTTKKPEIRRSPQKLFEPEVFDHLFELFNPNKKHLNRFKRQSDFRLPDAFQMQPIPDFLSPKGLQKLLEVPALPTIHPPPSPLAPLSIKPTDSPILDLLNPLKPNLILEELNKPINLSNPFTPNPLMGLFTTKKPIPDLRVPLAQSKPIEAPPAFNSPFKLQDPFYNPLYPDKRSKLFDILAGGEAARILG</sequence>
<keyword evidence="1" id="KW-0732">Signal</keyword>
<evidence type="ECO:0000259" key="2">
    <source>
        <dbReference type="Pfam" id="PF17517"/>
    </source>
</evidence>
<feature type="domain" description="IgGFc-binding protein N-terminal" evidence="2">
    <location>
        <begin position="184"/>
        <end position="467"/>
    </location>
</feature>
<accession>A0AAF3EAC2</accession>
<evidence type="ECO:0000313" key="3">
    <source>
        <dbReference type="Proteomes" id="UP000887575"/>
    </source>
</evidence>
<reference evidence="4" key="1">
    <citation type="submission" date="2024-02" db="UniProtKB">
        <authorList>
            <consortium name="WormBaseParasite"/>
        </authorList>
    </citation>
    <scope>IDENTIFICATION</scope>
</reference>
<name>A0AAF3EAC2_9BILA</name>
<dbReference type="Pfam" id="PF17517">
    <property type="entry name" value="IgGFc_binding"/>
    <property type="match status" value="1"/>
</dbReference>
<feature type="signal peptide" evidence="1">
    <location>
        <begin position="1"/>
        <end position="29"/>
    </location>
</feature>
<dbReference type="Proteomes" id="UP000887575">
    <property type="component" value="Unassembled WGS sequence"/>
</dbReference>
<dbReference type="PANTHER" id="PTHR46534">
    <property type="entry name" value="IGGFC_BINDING DOMAIN-CONTAINING PROTEIN"/>
    <property type="match status" value="1"/>
</dbReference>
<dbReference type="PANTHER" id="PTHR46534:SF1">
    <property type="entry name" value="IGGFC-BINDING PROTEIN N-TERMINAL DOMAIN-CONTAINING PROTEIN"/>
    <property type="match status" value="1"/>
</dbReference>
<dbReference type="AlphaFoldDB" id="A0AAF3EAC2"/>
<evidence type="ECO:0000313" key="4">
    <source>
        <dbReference type="WBParaSite" id="MBELARI_LOCUS10872"/>
    </source>
</evidence>
<feature type="chain" id="PRO_5042196942" description="IgGFc-binding protein N-terminal domain-containing protein" evidence="1">
    <location>
        <begin position="30"/>
        <end position="808"/>
    </location>
</feature>
<keyword evidence="3" id="KW-1185">Reference proteome</keyword>
<proteinExistence type="predicted"/>